<evidence type="ECO:0008006" key="3">
    <source>
        <dbReference type="Google" id="ProtNLM"/>
    </source>
</evidence>
<dbReference type="Gene3D" id="3.20.20.410">
    <property type="entry name" value="Protein of unknown function UPF0759"/>
    <property type="match status" value="1"/>
</dbReference>
<organism evidence="1 2">
    <name type="scientific">Thiohalophilus thiocyanatoxydans</name>
    <dbReference type="NCBI Taxonomy" id="381308"/>
    <lineage>
        <taxon>Bacteria</taxon>
        <taxon>Pseudomonadati</taxon>
        <taxon>Pseudomonadota</taxon>
        <taxon>Gammaproteobacteria</taxon>
        <taxon>Thiohalomonadales</taxon>
        <taxon>Thiohalophilaceae</taxon>
        <taxon>Thiohalophilus</taxon>
    </lineage>
</organism>
<dbReference type="AlphaFoldDB" id="A0A4R8IK40"/>
<comment type="caution">
    <text evidence="1">The sequence shown here is derived from an EMBL/GenBank/DDBJ whole genome shotgun (WGS) entry which is preliminary data.</text>
</comment>
<dbReference type="InterPro" id="IPR036520">
    <property type="entry name" value="UPF0759_sf"/>
</dbReference>
<sequence length="219" mass="24250">MTGQTHRILIGSFGWQHEGWQGSYYPDDLPPEWRLGYYSNEFPLAVVTDRERALEAELPEEMAECREDLWALVVVSAPEAEQAASLDLLSQLPRAGGVLLQVDPAQADPATWLAQAEARFDGWPLCVDPVSSPSEAWRAALRARRIGWSWNPDSDADGLSIGPLAVIRMGGESTPRQLRDSIEAGLAVSRPERHVALVIEGEPPNMETLRQAKLIEELM</sequence>
<dbReference type="EMBL" id="SOQX01000004">
    <property type="protein sequence ID" value="TDY01096.1"/>
    <property type="molecule type" value="Genomic_DNA"/>
</dbReference>
<gene>
    <name evidence="1" type="ORF">EDC23_1842</name>
</gene>
<dbReference type="Proteomes" id="UP000294914">
    <property type="component" value="Unassembled WGS sequence"/>
</dbReference>
<dbReference type="OrthoDB" id="9780310at2"/>
<protein>
    <recommendedName>
        <fullName evidence="3">DUF72 domain-containing protein</fullName>
    </recommendedName>
</protein>
<reference evidence="1 2" key="1">
    <citation type="submission" date="2019-03" db="EMBL/GenBank/DDBJ databases">
        <title>Genomic Encyclopedia of Type Strains, Phase IV (KMG-IV): sequencing the most valuable type-strain genomes for metagenomic binning, comparative biology and taxonomic classification.</title>
        <authorList>
            <person name="Goeker M."/>
        </authorList>
    </citation>
    <scope>NUCLEOTIDE SEQUENCE [LARGE SCALE GENOMIC DNA]</scope>
    <source>
        <strain evidence="1 2">DSM 16326</strain>
    </source>
</reference>
<proteinExistence type="predicted"/>
<dbReference type="RefSeq" id="WP_134083752.1">
    <property type="nucleotide sequence ID" value="NZ_SOQX01000004.1"/>
</dbReference>
<name>A0A4R8IK40_9GAMM</name>
<evidence type="ECO:0000313" key="2">
    <source>
        <dbReference type="Proteomes" id="UP000294914"/>
    </source>
</evidence>
<evidence type="ECO:0000313" key="1">
    <source>
        <dbReference type="EMBL" id="TDY01096.1"/>
    </source>
</evidence>
<keyword evidence="2" id="KW-1185">Reference proteome</keyword>
<accession>A0A4R8IK40</accession>
<dbReference type="SUPFAM" id="SSF117396">
    <property type="entry name" value="TM1631-like"/>
    <property type="match status" value="1"/>
</dbReference>